<keyword evidence="3" id="KW-0660">Purine salvage</keyword>
<comment type="caution">
    <text evidence="5">The sequence shown here is derived from an EMBL/GenBank/DDBJ whole genome shotgun (WGS) entry which is preliminary data.</text>
</comment>
<dbReference type="SUPFAM" id="SSF53167">
    <property type="entry name" value="Purine and uridine phosphorylases"/>
    <property type="match status" value="1"/>
</dbReference>
<dbReference type="NCBIfam" id="NF006599">
    <property type="entry name" value="PRK09136.1"/>
    <property type="match status" value="1"/>
</dbReference>
<dbReference type="PANTHER" id="PTHR42679">
    <property type="entry name" value="S-METHYL-5'-THIOADENOSINE PHOSPHORYLASE"/>
    <property type="match status" value="1"/>
</dbReference>
<evidence type="ECO:0000259" key="4">
    <source>
        <dbReference type="Pfam" id="PF01048"/>
    </source>
</evidence>
<keyword evidence="6" id="KW-1185">Reference proteome</keyword>
<dbReference type="GO" id="GO:0017061">
    <property type="term" value="F:S-methyl-5-thioadenosine phosphorylase activity"/>
    <property type="evidence" value="ECO:0007669"/>
    <property type="project" value="UniProtKB-EC"/>
</dbReference>
<comment type="catalytic activity">
    <reaction evidence="3">
        <text>a purine D-ribonucleoside + phosphate = a purine nucleobase + alpha-D-ribose 1-phosphate</text>
        <dbReference type="Rhea" id="RHEA:19805"/>
        <dbReference type="ChEBI" id="CHEBI:26386"/>
        <dbReference type="ChEBI" id="CHEBI:43474"/>
        <dbReference type="ChEBI" id="CHEBI:57720"/>
        <dbReference type="ChEBI" id="CHEBI:142355"/>
        <dbReference type="EC" id="2.4.2.1"/>
    </reaction>
</comment>
<organism evidence="5 6">
    <name type="scientific">Fusibacter tunisiensis</name>
    <dbReference type="NCBI Taxonomy" id="1008308"/>
    <lineage>
        <taxon>Bacteria</taxon>
        <taxon>Bacillati</taxon>
        <taxon>Bacillota</taxon>
        <taxon>Clostridia</taxon>
        <taxon>Eubacteriales</taxon>
        <taxon>Eubacteriales Family XII. Incertae Sedis</taxon>
        <taxon>Fusibacter</taxon>
    </lineage>
</organism>
<name>A0ABS2MQF7_9FIRM</name>
<comment type="miscellaneous">
    <text evidence="3">Although this enzyme belongs to the family of MTA phosphorylases based on sequence homology, it lacks several conserved amino acids in the substrate binding pocket that confer specificity towards MTA.</text>
</comment>
<feature type="domain" description="Nucleoside phosphorylase" evidence="4">
    <location>
        <begin position="4"/>
        <end position="226"/>
    </location>
</feature>
<gene>
    <name evidence="5" type="ORF">JOC49_001156</name>
</gene>
<evidence type="ECO:0000313" key="6">
    <source>
        <dbReference type="Proteomes" id="UP000767854"/>
    </source>
</evidence>
<feature type="binding site" evidence="3">
    <location>
        <position position="9"/>
    </location>
    <ligand>
        <name>phosphate</name>
        <dbReference type="ChEBI" id="CHEBI:43474"/>
    </ligand>
</feature>
<evidence type="ECO:0000256" key="1">
    <source>
        <dbReference type="ARBA" id="ARBA00022676"/>
    </source>
</evidence>
<reference evidence="5 6" key="1">
    <citation type="submission" date="2021-01" db="EMBL/GenBank/DDBJ databases">
        <title>Genomic Encyclopedia of Type Strains, Phase IV (KMG-IV): sequencing the most valuable type-strain genomes for metagenomic binning, comparative biology and taxonomic classification.</title>
        <authorList>
            <person name="Goeker M."/>
        </authorList>
    </citation>
    <scope>NUCLEOTIDE SEQUENCE [LARGE SCALE GENOMIC DNA]</scope>
    <source>
        <strain evidence="5 6">DSM 24436</strain>
    </source>
</reference>
<evidence type="ECO:0000256" key="2">
    <source>
        <dbReference type="ARBA" id="ARBA00022679"/>
    </source>
</evidence>
<keyword evidence="2 3" id="KW-0808">Transferase</keyword>
<dbReference type="EMBL" id="JAFBDT010000006">
    <property type="protein sequence ID" value="MBM7561636.1"/>
    <property type="molecule type" value="Genomic_DNA"/>
</dbReference>
<protein>
    <recommendedName>
        <fullName evidence="3">Purine nucleoside phosphorylase</fullName>
        <shortName evidence="3">PNP</shortName>
        <ecNumber evidence="3">2.4.2.1</ecNumber>
    </recommendedName>
</protein>
<comment type="function">
    <text evidence="3">Purine nucleoside phosphorylase involved in purine salvage.</text>
</comment>
<feature type="binding site" evidence="3">
    <location>
        <position position="180"/>
    </location>
    <ligand>
        <name>substrate</name>
    </ligand>
</feature>
<feature type="site" description="Important for substrate specificity" evidence="3">
    <location>
        <position position="162"/>
    </location>
</feature>
<dbReference type="InterPro" id="IPR010044">
    <property type="entry name" value="MTAP"/>
</dbReference>
<comment type="caution">
    <text evidence="3">Lacks conserved residue(s) required for the propagation of feature annotation.</text>
</comment>
<comment type="similarity">
    <text evidence="3">Belongs to the PNP/MTAP phosphorylase family. MTAP subfamily.</text>
</comment>
<dbReference type="Pfam" id="PF01048">
    <property type="entry name" value="PNP_UDP_1"/>
    <property type="match status" value="1"/>
</dbReference>
<dbReference type="Gene3D" id="3.40.50.1580">
    <property type="entry name" value="Nucleoside phosphorylase domain"/>
    <property type="match status" value="1"/>
</dbReference>
<keyword evidence="1 3" id="KW-0328">Glycosyltransferase</keyword>
<sequence>MRKAIIGGTGVYQLEEARETQTILTAFGSVSYDIMSIEGQEIVFLARHGSKHALPPHKINYRANMMALKMLEVDEILATCAVGSMNDAFAPGDIVVIRDFIDFTKNRPQSFYEGDDTKVVHVEMTDPYCSNLRSRFLQRAGMLEIMVQGEAVYVCTEGPRFETASEIRMYRQLGGDVVGMTNVPEVVLAKELGMCYAAVGIITNWCTGIEGNSIEGHQIDQSMALRKNQVTKAFVDVLTNDPLEKSCACSRSLIVL</sequence>
<evidence type="ECO:0000256" key="3">
    <source>
        <dbReference type="HAMAP-Rule" id="MF_01963"/>
    </source>
</evidence>
<feature type="binding site" evidence="3">
    <location>
        <begin position="47"/>
        <end position="48"/>
    </location>
    <ligand>
        <name>phosphate</name>
        <dbReference type="ChEBI" id="CHEBI:43474"/>
    </ligand>
</feature>
<dbReference type="InterPro" id="IPR035994">
    <property type="entry name" value="Nucleoside_phosphorylase_sf"/>
</dbReference>
<dbReference type="PANTHER" id="PTHR42679:SF2">
    <property type="entry name" value="S-METHYL-5'-THIOADENOSINE PHOSPHORYLASE"/>
    <property type="match status" value="1"/>
</dbReference>
<accession>A0ABS2MQF7</accession>
<dbReference type="RefSeq" id="WP_204663321.1">
    <property type="nucleotide sequence ID" value="NZ_JAFBDT010000006.1"/>
</dbReference>
<proteinExistence type="inferred from homology"/>
<comment type="pathway">
    <text evidence="3">Purine metabolism; purine nucleoside salvage.</text>
</comment>
<feature type="binding site" evidence="3">
    <location>
        <position position="181"/>
    </location>
    <ligand>
        <name>phosphate</name>
        <dbReference type="ChEBI" id="CHEBI:43474"/>
    </ligand>
</feature>
<feature type="site" description="Important for substrate specificity" evidence="3">
    <location>
        <position position="216"/>
    </location>
</feature>
<dbReference type="EC" id="2.4.2.1" evidence="3"/>
<dbReference type="Proteomes" id="UP000767854">
    <property type="component" value="Unassembled WGS sequence"/>
</dbReference>
<dbReference type="InterPro" id="IPR000845">
    <property type="entry name" value="Nucleoside_phosphorylase_d"/>
</dbReference>
<evidence type="ECO:0000313" key="5">
    <source>
        <dbReference type="EMBL" id="MBM7561636.1"/>
    </source>
</evidence>
<dbReference type="HAMAP" id="MF_01963">
    <property type="entry name" value="MTAP"/>
    <property type="match status" value="1"/>
</dbReference>
<comment type="subunit">
    <text evidence="3">Homohexamer. Dimer of a homotrimer.</text>
</comment>
<dbReference type="CDD" id="cd09010">
    <property type="entry name" value="MTAP_SsMTAPII_like_MTIP"/>
    <property type="match status" value="1"/>
</dbReference>